<accession>A0ABV7CWE3</accession>
<dbReference type="InterPro" id="IPR018745">
    <property type="entry name" value="MpsC"/>
</dbReference>
<gene>
    <name evidence="2" type="ORF">ACFOGI_11080</name>
</gene>
<evidence type="ECO:0000313" key="3">
    <source>
        <dbReference type="Proteomes" id="UP001595279"/>
    </source>
</evidence>
<evidence type="ECO:0000259" key="1">
    <source>
        <dbReference type="Pfam" id="PF10057"/>
    </source>
</evidence>
<name>A0ABV7CWE3_9BACI</name>
<evidence type="ECO:0000313" key="2">
    <source>
        <dbReference type="EMBL" id="MFC3040791.1"/>
    </source>
</evidence>
<organism evidence="2 3">
    <name type="scientific">Virgibacillus xinjiangensis</name>
    <dbReference type="NCBI Taxonomy" id="393090"/>
    <lineage>
        <taxon>Bacteria</taxon>
        <taxon>Bacillati</taxon>
        <taxon>Bacillota</taxon>
        <taxon>Bacilli</taxon>
        <taxon>Bacillales</taxon>
        <taxon>Bacillaceae</taxon>
        <taxon>Virgibacillus</taxon>
    </lineage>
</organism>
<reference evidence="3" key="1">
    <citation type="journal article" date="2019" name="Int. J. Syst. Evol. Microbiol.">
        <title>The Global Catalogue of Microorganisms (GCM) 10K type strain sequencing project: providing services to taxonomists for standard genome sequencing and annotation.</title>
        <authorList>
            <consortium name="The Broad Institute Genomics Platform"/>
            <consortium name="The Broad Institute Genome Sequencing Center for Infectious Disease"/>
            <person name="Wu L."/>
            <person name="Ma J."/>
        </authorList>
    </citation>
    <scope>NUCLEOTIDE SEQUENCE [LARGE SCALE GENOMIC DNA]</scope>
    <source>
        <strain evidence="3">KCTC 13128</strain>
    </source>
</reference>
<proteinExistence type="predicted"/>
<comment type="caution">
    <text evidence="2">The sequence shown here is derived from an EMBL/GenBank/DDBJ whole genome shotgun (WGS) entry which is preliminary data.</text>
</comment>
<dbReference type="RefSeq" id="WP_390272385.1">
    <property type="nucleotide sequence ID" value="NZ_JBHRSA010000043.1"/>
</dbReference>
<sequence>MTNRTVESVIASSVGKLLRDHFGKGPEAVFVTVAKPFITIYLRNFMAPMEKVLLDKDNDIKVQDTRDVLMEKLLPEINTILSSETGERIDHIYYDWALPNHSGVIFAEMDMETPVNQVDYDYPARATVHQEIDRITREAQKPPHNLKSFMLNTRTLFTRREDILVMIERELIENGFEEELRLAKRRLEKRLLNIDLLETELGQKIEDVFVDWNFDNDTGYMIFILK</sequence>
<dbReference type="Pfam" id="PF10057">
    <property type="entry name" value="MpsC"/>
    <property type="match status" value="1"/>
</dbReference>
<protein>
    <submittedName>
        <fullName evidence="2">Na-translocating system protein MpsC family protein</fullName>
    </submittedName>
</protein>
<keyword evidence="3" id="KW-1185">Reference proteome</keyword>
<dbReference type="Proteomes" id="UP001595279">
    <property type="component" value="Unassembled WGS sequence"/>
</dbReference>
<feature type="domain" description="Na+-translocating membrane potential-generating system MpsC" evidence="1">
    <location>
        <begin position="3"/>
        <end position="107"/>
    </location>
</feature>
<dbReference type="EMBL" id="JBHRSA010000043">
    <property type="protein sequence ID" value="MFC3040791.1"/>
    <property type="molecule type" value="Genomic_DNA"/>
</dbReference>